<reference evidence="2" key="1">
    <citation type="submission" date="2016-10" db="EMBL/GenBank/DDBJ databases">
        <authorList>
            <person name="Varghese N."/>
            <person name="Submissions S."/>
        </authorList>
    </citation>
    <scope>NUCLEOTIDE SEQUENCE [LARGE SCALE GENOMIC DNA]</scope>
    <source>
        <strain evidence="2">BS3782</strain>
    </source>
</reference>
<organism evidence="1 2">
    <name type="scientific">Pseudomonas lini</name>
    <dbReference type="NCBI Taxonomy" id="163011"/>
    <lineage>
        <taxon>Bacteria</taxon>
        <taxon>Pseudomonadati</taxon>
        <taxon>Pseudomonadota</taxon>
        <taxon>Gammaproteobacteria</taxon>
        <taxon>Pseudomonadales</taxon>
        <taxon>Pseudomonadaceae</taxon>
        <taxon>Pseudomonas</taxon>
    </lineage>
</organism>
<proteinExistence type="predicted"/>
<name>A0A1H2B4Z0_9PSED</name>
<dbReference type="AlphaFoldDB" id="A0A1H2B4Z0"/>
<accession>A0A1H2B4Z0</accession>
<dbReference type="EMBL" id="LT629746">
    <property type="protein sequence ID" value="SDT53009.1"/>
    <property type="molecule type" value="Genomic_DNA"/>
</dbReference>
<keyword evidence="2" id="KW-1185">Reference proteome</keyword>
<evidence type="ECO:0000313" key="1">
    <source>
        <dbReference type="EMBL" id="SDT53009.1"/>
    </source>
</evidence>
<protein>
    <submittedName>
        <fullName evidence="1">Uncharacterized protein</fullName>
    </submittedName>
</protein>
<gene>
    <name evidence="1" type="ORF">SAMN04490191_4983</name>
</gene>
<dbReference type="RefSeq" id="WP_008072387.1">
    <property type="nucleotide sequence ID" value="NZ_JABTYG010000003.1"/>
</dbReference>
<sequence length="81" mass="8882">MDLKSLRVATISEVQSFEGNNMPTTEESIIAAARLRAAYRGENEALAAASALEALAVLKKTLKGDKYQEALERLYLEYSTS</sequence>
<dbReference type="Proteomes" id="UP000182814">
    <property type="component" value="Chromosome I"/>
</dbReference>
<evidence type="ECO:0000313" key="2">
    <source>
        <dbReference type="Proteomes" id="UP000182814"/>
    </source>
</evidence>